<protein>
    <submittedName>
        <fullName evidence="12">Porin</fullName>
    </submittedName>
</protein>
<evidence type="ECO:0000256" key="9">
    <source>
        <dbReference type="ARBA" id="ARBA00023136"/>
    </source>
</evidence>
<feature type="signal peptide" evidence="11">
    <location>
        <begin position="1"/>
        <end position="30"/>
    </location>
</feature>
<evidence type="ECO:0000256" key="2">
    <source>
        <dbReference type="ARBA" id="ARBA00011233"/>
    </source>
</evidence>
<keyword evidence="7" id="KW-0406">Ion transport</keyword>
<proteinExistence type="predicted"/>
<dbReference type="InterPro" id="IPR023614">
    <property type="entry name" value="Porin_dom_sf"/>
</dbReference>
<dbReference type="InterPro" id="IPR050298">
    <property type="entry name" value="Gram-neg_bact_OMP"/>
</dbReference>
<evidence type="ECO:0000256" key="4">
    <source>
        <dbReference type="ARBA" id="ARBA00022452"/>
    </source>
</evidence>
<keyword evidence="9" id="KW-0472">Membrane</keyword>
<keyword evidence="8" id="KW-0626">Porin</keyword>
<dbReference type="EMBL" id="JADIKI010000021">
    <property type="protein sequence ID" value="MFK2853520.1"/>
    <property type="molecule type" value="Genomic_DNA"/>
</dbReference>
<evidence type="ECO:0000256" key="3">
    <source>
        <dbReference type="ARBA" id="ARBA00022448"/>
    </source>
</evidence>
<evidence type="ECO:0000313" key="13">
    <source>
        <dbReference type="Proteomes" id="UP001620409"/>
    </source>
</evidence>
<evidence type="ECO:0000256" key="6">
    <source>
        <dbReference type="ARBA" id="ARBA00022729"/>
    </source>
</evidence>
<feature type="chain" id="PRO_5045891957" evidence="11">
    <location>
        <begin position="31"/>
        <end position="402"/>
    </location>
</feature>
<keyword evidence="3" id="KW-0813">Transport</keyword>
<evidence type="ECO:0000256" key="8">
    <source>
        <dbReference type="ARBA" id="ARBA00023114"/>
    </source>
</evidence>
<comment type="caution">
    <text evidence="12">The sequence shown here is derived from an EMBL/GenBank/DDBJ whole genome shotgun (WGS) entry which is preliminary data.</text>
</comment>
<keyword evidence="5" id="KW-0812">Transmembrane</keyword>
<evidence type="ECO:0000256" key="11">
    <source>
        <dbReference type="SAM" id="SignalP"/>
    </source>
</evidence>
<comment type="subunit">
    <text evidence="2">Homotrimer.</text>
</comment>
<keyword evidence="13" id="KW-1185">Reference proteome</keyword>
<dbReference type="Gene3D" id="2.40.160.10">
    <property type="entry name" value="Porin"/>
    <property type="match status" value="1"/>
</dbReference>
<reference evidence="12 13" key="1">
    <citation type="submission" date="2020-10" db="EMBL/GenBank/DDBJ databases">
        <title>Phylogeny of dyella-like bacteria.</title>
        <authorList>
            <person name="Fu J."/>
        </authorList>
    </citation>
    <scope>NUCLEOTIDE SEQUENCE [LARGE SCALE GENOMIC DNA]</scope>
    <source>
        <strain evidence="12 13">DHG40</strain>
    </source>
</reference>
<evidence type="ECO:0000256" key="1">
    <source>
        <dbReference type="ARBA" id="ARBA00004571"/>
    </source>
</evidence>
<evidence type="ECO:0000256" key="10">
    <source>
        <dbReference type="ARBA" id="ARBA00023237"/>
    </source>
</evidence>
<name>A0ABW8IED2_9GAMM</name>
<comment type="subcellular location">
    <subcellularLocation>
        <location evidence="1">Cell outer membrane</location>
        <topology evidence="1">Multi-pass membrane protein</topology>
    </subcellularLocation>
</comment>
<evidence type="ECO:0000313" key="12">
    <source>
        <dbReference type="EMBL" id="MFK2853520.1"/>
    </source>
</evidence>
<dbReference type="PANTHER" id="PTHR34501:SF9">
    <property type="entry name" value="MAJOR OUTER MEMBRANE PROTEIN P.IA"/>
    <property type="match status" value="1"/>
</dbReference>
<dbReference type="Pfam" id="PF00267">
    <property type="entry name" value="Porin_1"/>
    <property type="match status" value="1"/>
</dbReference>
<dbReference type="InterPro" id="IPR001702">
    <property type="entry name" value="Porin_Gram-ve"/>
</dbReference>
<organism evidence="12 13">
    <name type="scientific">Dyella humi</name>
    <dbReference type="NCBI Taxonomy" id="1770547"/>
    <lineage>
        <taxon>Bacteria</taxon>
        <taxon>Pseudomonadati</taxon>
        <taxon>Pseudomonadota</taxon>
        <taxon>Gammaproteobacteria</taxon>
        <taxon>Lysobacterales</taxon>
        <taxon>Rhodanobacteraceae</taxon>
        <taxon>Dyella</taxon>
    </lineage>
</organism>
<evidence type="ECO:0000256" key="5">
    <source>
        <dbReference type="ARBA" id="ARBA00022692"/>
    </source>
</evidence>
<keyword evidence="6 11" id="KW-0732">Signal</keyword>
<keyword evidence="4" id="KW-1134">Transmembrane beta strand</keyword>
<gene>
    <name evidence="12" type="ORF">ISP18_02775</name>
</gene>
<dbReference type="PANTHER" id="PTHR34501">
    <property type="entry name" value="PROTEIN YDDL-RELATED"/>
    <property type="match status" value="1"/>
</dbReference>
<sequence>MKNAGSRLSIKRAKTCIALLATSVSPGAWAELTYSSQKASVTFYGVVDVAYAYVSNRDGHADNTYMAQSNLLANKLGLSGTYDFNENTQALARAETNLDVRKGKLGAPGVFLNRQAFAGISDKRYGTLTMGRQYTPYFQYVGGQGPANVLTGATGTHPGDIIAMDTTLRLTNAFTYASPKIRDWQGSVQYGLARRIGNGWNGGSLSAAVRYDHEGFAWSAGYVQLNKLATTSAVATFAMNAPINRGYASADNAKLLGTAARYRFGKKMVGLNYANIRYAPGPASLFTDTAVFNSYGIISNYALTPAMTLAAGYSYTAEAACNGLSSLARYQQLSLEQLYVLNEYVALYALQAYQKASGKTLRTIGGVSTIVDATASVGDSQNGMPSSGPSQGVAMLGVRFKF</sequence>
<dbReference type="RefSeq" id="WP_380016813.1">
    <property type="nucleotide sequence ID" value="NZ_JADIKI010000021.1"/>
</dbReference>
<dbReference type="Proteomes" id="UP001620409">
    <property type="component" value="Unassembled WGS sequence"/>
</dbReference>
<dbReference type="SUPFAM" id="SSF56935">
    <property type="entry name" value="Porins"/>
    <property type="match status" value="1"/>
</dbReference>
<accession>A0ABW8IED2</accession>
<keyword evidence="10" id="KW-0998">Cell outer membrane</keyword>
<dbReference type="CDD" id="cd00342">
    <property type="entry name" value="gram_neg_porins"/>
    <property type="match status" value="1"/>
</dbReference>
<evidence type="ECO:0000256" key="7">
    <source>
        <dbReference type="ARBA" id="ARBA00023065"/>
    </source>
</evidence>
<dbReference type="InterPro" id="IPR033900">
    <property type="entry name" value="Gram_neg_porin_domain"/>
</dbReference>